<evidence type="ECO:0000256" key="6">
    <source>
        <dbReference type="RuleBase" id="RU361197"/>
    </source>
</evidence>
<dbReference type="GO" id="GO:0004342">
    <property type="term" value="F:glucosamine-6-phosphate deaminase activity"/>
    <property type="evidence" value="ECO:0007669"/>
    <property type="project" value="UniProtKB-UniRule"/>
</dbReference>
<keyword evidence="4 6" id="KW-0119">Carbohydrate metabolism</keyword>
<dbReference type="GO" id="GO:0006046">
    <property type="term" value="P:N-acetylglucosamine catabolic process"/>
    <property type="evidence" value="ECO:0007669"/>
    <property type="project" value="TreeGrafter"/>
</dbReference>
<organism evidence="8 9">
    <name type="scientific">Hypholoma sublateritium (strain FD-334 SS-4)</name>
    <dbReference type="NCBI Taxonomy" id="945553"/>
    <lineage>
        <taxon>Eukaryota</taxon>
        <taxon>Fungi</taxon>
        <taxon>Dikarya</taxon>
        <taxon>Basidiomycota</taxon>
        <taxon>Agaricomycotina</taxon>
        <taxon>Agaricomycetes</taxon>
        <taxon>Agaricomycetidae</taxon>
        <taxon>Agaricales</taxon>
        <taxon>Agaricineae</taxon>
        <taxon>Strophariaceae</taxon>
        <taxon>Hypholoma</taxon>
    </lineage>
</organism>
<dbReference type="EC" id="3.5.99.6" evidence="6"/>
<dbReference type="OrthoDB" id="7663298at2759"/>
<evidence type="ECO:0000256" key="2">
    <source>
        <dbReference type="ARBA" id="ARBA00005526"/>
    </source>
</evidence>
<name>A0A0D2L297_HYPSF</name>
<dbReference type="GO" id="GO:0005829">
    <property type="term" value="C:cytosol"/>
    <property type="evidence" value="ECO:0007669"/>
    <property type="project" value="UniProtKB-ARBA"/>
</dbReference>
<sequence length="287" mass="32084">MRLIIREDPKTVGDYIANYICRRINDFAPTPSRPFVLGLPTGSSPIPTYKALIAMIKEKKLSFQNVVTFNMDEYVGLPRDHSESYHTFMFREFFSHIDIPPSQVNILDGNAEDLIAECNNYEQRIKEFGGIELFLGGIGEDGHIAFNEPGSSLASRTRIKTLAYDTILANARFFNNDISAVPRMALTVGVATVLDAREVVVVVTGQRKALALSKAIEEGVNHLWTLSALQMHPWALIVADEDATAELHVKTVKYFKSIERVQDEVERTQAELKARGKKAEEQVASVN</sequence>
<dbReference type="GO" id="GO:0042802">
    <property type="term" value="F:identical protein binding"/>
    <property type="evidence" value="ECO:0007669"/>
    <property type="project" value="TreeGrafter"/>
</dbReference>
<comment type="similarity">
    <text evidence="2 6">Belongs to the glucosamine/galactosamine-6-phosphate isomerase family.</text>
</comment>
<dbReference type="HAMAP" id="MF_01241">
    <property type="entry name" value="GlcN6P_deamin"/>
    <property type="match status" value="1"/>
</dbReference>
<evidence type="ECO:0000256" key="3">
    <source>
        <dbReference type="ARBA" id="ARBA00022801"/>
    </source>
</evidence>
<keyword evidence="9" id="KW-1185">Reference proteome</keyword>
<evidence type="ECO:0000259" key="7">
    <source>
        <dbReference type="Pfam" id="PF01182"/>
    </source>
</evidence>
<dbReference type="EMBL" id="KN817564">
    <property type="protein sequence ID" value="KJA20782.1"/>
    <property type="molecule type" value="Genomic_DNA"/>
</dbReference>
<dbReference type="Proteomes" id="UP000054270">
    <property type="component" value="Unassembled WGS sequence"/>
</dbReference>
<dbReference type="SUPFAM" id="SSF100950">
    <property type="entry name" value="NagB/RpiA/CoA transferase-like"/>
    <property type="match status" value="1"/>
</dbReference>
<dbReference type="FunFam" id="3.40.50.1360:FF:000002">
    <property type="entry name" value="Glucosamine-6-phosphate deaminase"/>
    <property type="match status" value="1"/>
</dbReference>
<dbReference type="GO" id="GO:0019262">
    <property type="term" value="P:N-acetylneuraminate catabolic process"/>
    <property type="evidence" value="ECO:0007669"/>
    <property type="project" value="TreeGrafter"/>
</dbReference>
<dbReference type="PANTHER" id="PTHR11280">
    <property type="entry name" value="GLUCOSAMINE-6-PHOSPHATE ISOMERASE"/>
    <property type="match status" value="1"/>
</dbReference>
<dbReference type="InterPro" id="IPR018321">
    <property type="entry name" value="Glucosamine6P_isomerase_CS"/>
</dbReference>
<proteinExistence type="inferred from homology"/>
<evidence type="ECO:0000313" key="8">
    <source>
        <dbReference type="EMBL" id="KJA20782.1"/>
    </source>
</evidence>
<dbReference type="STRING" id="945553.A0A0D2L297"/>
<dbReference type="InterPro" id="IPR004547">
    <property type="entry name" value="Glucosamine6P_isomerase"/>
</dbReference>
<evidence type="ECO:0000256" key="5">
    <source>
        <dbReference type="ARBA" id="ARBA00049961"/>
    </source>
</evidence>
<evidence type="ECO:0000256" key="4">
    <source>
        <dbReference type="ARBA" id="ARBA00023277"/>
    </source>
</evidence>
<dbReference type="Gene3D" id="3.40.50.1360">
    <property type="match status" value="1"/>
</dbReference>
<dbReference type="PROSITE" id="PS01161">
    <property type="entry name" value="GLC_GALNAC_ISOMERASE"/>
    <property type="match status" value="1"/>
</dbReference>
<dbReference type="InterPro" id="IPR006148">
    <property type="entry name" value="Glc/Gal-6P_isomerase"/>
</dbReference>
<dbReference type="AlphaFoldDB" id="A0A0D2L297"/>
<comment type="catalytic activity">
    <reaction evidence="1 6">
        <text>alpha-D-glucosamine 6-phosphate + H2O = beta-D-fructose 6-phosphate + NH4(+)</text>
        <dbReference type="Rhea" id="RHEA:12172"/>
        <dbReference type="ChEBI" id="CHEBI:15377"/>
        <dbReference type="ChEBI" id="CHEBI:28938"/>
        <dbReference type="ChEBI" id="CHEBI:57634"/>
        <dbReference type="ChEBI" id="CHEBI:75989"/>
        <dbReference type="EC" id="3.5.99.6"/>
    </reaction>
</comment>
<gene>
    <name evidence="8" type="ORF">HYPSUDRAFT_166687</name>
</gene>
<protein>
    <recommendedName>
        <fullName evidence="6">Glucosamine-6-phosphate isomerase</fullName>
        <ecNumber evidence="6">3.5.99.6</ecNumber>
    </recommendedName>
    <alternativeName>
        <fullName evidence="6">Glucosamine-6-phosphate isomerase</fullName>
    </alternativeName>
</protein>
<dbReference type="CDD" id="cd01399">
    <property type="entry name" value="GlcN6P_deaminase"/>
    <property type="match status" value="1"/>
</dbReference>
<evidence type="ECO:0000313" key="9">
    <source>
        <dbReference type="Proteomes" id="UP000054270"/>
    </source>
</evidence>
<keyword evidence="3 6" id="KW-0378">Hydrolase</keyword>
<dbReference type="NCBIfam" id="TIGR00502">
    <property type="entry name" value="nagB"/>
    <property type="match status" value="1"/>
</dbReference>
<feature type="domain" description="Glucosamine/galactosamine-6-phosphate isomerase" evidence="7">
    <location>
        <begin position="8"/>
        <end position="221"/>
    </location>
</feature>
<dbReference type="InterPro" id="IPR037171">
    <property type="entry name" value="NagB/RpiA_transferase-like"/>
</dbReference>
<comment type="function">
    <text evidence="5">Catalyzes the reversible conversion of alpha-D-glucosamine 6-phosphate (GlcN-6P) into beta-D-fructose 6-phosphate (Fru-6P) and ammonium ion, a regulatory reaction step in de novo uridine diphosphate-N-acetyl-alpha-D-glucosamine (UDP-GlcNAc) biosynthesis via hexosamine pathway.</text>
</comment>
<accession>A0A0D2L297</accession>
<reference evidence="9" key="1">
    <citation type="submission" date="2014-04" db="EMBL/GenBank/DDBJ databases">
        <title>Evolutionary Origins and Diversification of the Mycorrhizal Mutualists.</title>
        <authorList>
            <consortium name="DOE Joint Genome Institute"/>
            <consortium name="Mycorrhizal Genomics Consortium"/>
            <person name="Kohler A."/>
            <person name="Kuo A."/>
            <person name="Nagy L.G."/>
            <person name="Floudas D."/>
            <person name="Copeland A."/>
            <person name="Barry K.W."/>
            <person name="Cichocki N."/>
            <person name="Veneault-Fourrey C."/>
            <person name="LaButti K."/>
            <person name="Lindquist E.A."/>
            <person name="Lipzen A."/>
            <person name="Lundell T."/>
            <person name="Morin E."/>
            <person name="Murat C."/>
            <person name="Riley R."/>
            <person name="Ohm R."/>
            <person name="Sun H."/>
            <person name="Tunlid A."/>
            <person name="Henrissat B."/>
            <person name="Grigoriev I.V."/>
            <person name="Hibbett D.S."/>
            <person name="Martin F."/>
        </authorList>
    </citation>
    <scope>NUCLEOTIDE SEQUENCE [LARGE SCALE GENOMIC DNA]</scope>
    <source>
        <strain evidence="9">FD-334 SS-4</strain>
    </source>
</reference>
<evidence type="ECO:0000256" key="1">
    <source>
        <dbReference type="ARBA" id="ARBA00000644"/>
    </source>
</evidence>
<dbReference type="Pfam" id="PF01182">
    <property type="entry name" value="Glucosamine_iso"/>
    <property type="match status" value="1"/>
</dbReference>
<dbReference type="GO" id="GO:0005975">
    <property type="term" value="P:carbohydrate metabolic process"/>
    <property type="evidence" value="ECO:0007669"/>
    <property type="project" value="InterPro"/>
</dbReference>
<dbReference type="OMA" id="HVITQGI"/>
<dbReference type="PANTHER" id="PTHR11280:SF5">
    <property type="entry name" value="GLUCOSAMINE-6-PHOSPHATE ISOMERASE"/>
    <property type="match status" value="1"/>
</dbReference>
<dbReference type="GO" id="GO:0006043">
    <property type="term" value="P:glucosamine catabolic process"/>
    <property type="evidence" value="ECO:0007669"/>
    <property type="project" value="TreeGrafter"/>
</dbReference>